<feature type="region of interest" description="Disordered" evidence="1">
    <location>
        <begin position="1"/>
        <end position="27"/>
    </location>
</feature>
<dbReference type="Proteomes" id="UP000623467">
    <property type="component" value="Unassembled WGS sequence"/>
</dbReference>
<gene>
    <name evidence="2" type="ORF">MSAN_01526300</name>
    <name evidence="3" type="ORF">MSAN_01548000</name>
</gene>
<dbReference type="SUPFAM" id="SSF52047">
    <property type="entry name" value="RNI-like"/>
    <property type="match status" value="1"/>
</dbReference>
<feature type="compositionally biased region" description="Polar residues" evidence="1">
    <location>
        <begin position="7"/>
        <end position="26"/>
    </location>
</feature>
<organism evidence="3 4">
    <name type="scientific">Mycena sanguinolenta</name>
    <dbReference type="NCBI Taxonomy" id="230812"/>
    <lineage>
        <taxon>Eukaryota</taxon>
        <taxon>Fungi</taxon>
        <taxon>Dikarya</taxon>
        <taxon>Basidiomycota</taxon>
        <taxon>Agaricomycotina</taxon>
        <taxon>Agaricomycetes</taxon>
        <taxon>Agaricomycetidae</taxon>
        <taxon>Agaricales</taxon>
        <taxon>Marasmiineae</taxon>
        <taxon>Mycenaceae</taxon>
        <taxon>Mycena</taxon>
    </lineage>
</organism>
<evidence type="ECO:0000313" key="2">
    <source>
        <dbReference type="EMBL" id="KAF7353377.1"/>
    </source>
</evidence>
<protein>
    <submittedName>
        <fullName evidence="3">F-box domain-containing protein</fullName>
    </submittedName>
</protein>
<keyword evidence="4" id="KW-1185">Reference proteome</keyword>
<dbReference type="InterPro" id="IPR032675">
    <property type="entry name" value="LRR_dom_sf"/>
</dbReference>
<dbReference type="Gene3D" id="1.20.1280.50">
    <property type="match status" value="1"/>
</dbReference>
<comment type="caution">
    <text evidence="3">The sequence shown here is derived from an EMBL/GenBank/DDBJ whole genome shotgun (WGS) entry which is preliminary data.</text>
</comment>
<sequence>MPLVFQGGSQNCNVSRSDHPITTTEDSPAPIASHRAAAAPLAQIDSGIVPEMGGEGQALVDVVVCPVHSLPPEIMSCVFIECLPNDSDARPSNGRAPLLLVRVCRRWTDIALSTPYLWSSLEITAQSRHLFSRSTLRGLETWFSRAHTLPLSLKIQHNVDRSQIVDISGLETLDISDLLPRVERLTVWFHMDDSRTLLPATSPLPQLRSLTAVLWDADLRHVIQNAPCLTELFWTRGVDHGTIAFHPFTSNTLTKLDICFDSFSGAEFIGILQHLPMLSYLACYVTARFTDTRAPLPFPNLHTLRLRQWGTRSPLLALPIDALGLVTLPNLRHLEYDSCWNSDVVTAFLSRSQCTIRQLKCQMMSVTHAVRGHLEPFLHVEELYAIVRGHLASFVDTLHPRDDSERSSPPMLLELRRMTISYLSNLSFDYSSVIDFVHRRRAAADAHNLNAPRIAKLESLYIKVDTGSNWRPDPTIENELHRLISSGVDFEIQAIGDDRVIWPRKRVVSNP</sequence>
<dbReference type="Gene3D" id="3.80.10.10">
    <property type="entry name" value="Ribonuclease Inhibitor"/>
    <property type="match status" value="1"/>
</dbReference>
<name>A0A8H7CZ68_9AGAR</name>
<dbReference type="EMBL" id="JACAZH010000012">
    <property type="protein sequence ID" value="KAF7353577.1"/>
    <property type="molecule type" value="Genomic_DNA"/>
</dbReference>
<accession>A0A8H7CZ68</accession>
<dbReference type="OrthoDB" id="2269034at2759"/>
<dbReference type="EMBL" id="JACAZH010000012">
    <property type="protein sequence ID" value="KAF7353377.1"/>
    <property type="molecule type" value="Genomic_DNA"/>
</dbReference>
<dbReference type="AlphaFoldDB" id="A0A8H7CZ68"/>
<proteinExistence type="predicted"/>
<evidence type="ECO:0000313" key="3">
    <source>
        <dbReference type="EMBL" id="KAF7353577.1"/>
    </source>
</evidence>
<reference evidence="3" key="1">
    <citation type="submission" date="2020-05" db="EMBL/GenBank/DDBJ databases">
        <title>Mycena genomes resolve the evolution of fungal bioluminescence.</title>
        <authorList>
            <person name="Tsai I.J."/>
        </authorList>
    </citation>
    <scope>NUCLEOTIDE SEQUENCE</scope>
    <source>
        <strain evidence="3">160909Yilan</strain>
    </source>
</reference>
<evidence type="ECO:0000313" key="4">
    <source>
        <dbReference type="Proteomes" id="UP000623467"/>
    </source>
</evidence>
<evidence type="ECO:0000256" key="1">
    <source>
        <dbReference type="SAM" id="MobiDB-lite"/>
    </source>
</evidence>